<dbReference type="InterPro" id="IPR035906">
    <property type="entry name" value="MetI-like_sf"/>
</dbReference>
<keyword evidence="3" id="KW-1003">Cell membrane</keyword>
<dbReference type="GO" id="GO:0005886">
    <property type="term" value="C:plasma membrane"/>
    <property type="evidence" value="ECO:0007669"/>
    <property type="project" value="UniProtKB-SubCell"/>
</dbReference>
<feature type="transmembrane region" description="Helical" evidence="7">
    <location>
        <begin position="224"/>
        <end position="247"/>
    </location>
</feature>
<reference evidence="10" key="1">
    <citation type="submission" date="2015-07" db="EMBL/GenBank/DDBJ databases">
        <title>Draft genome sequence of Acetobacterium bakii DSM 8293, a potential psychrophilic chemical producer through syngas fermentation.</title>
        <authorList>
            <person name="Song Y."/>
            <person name="Hwang S."/>
            <person name="Cho B.-K."/>
        </authorList>
    </citation>
    <scope>NUCLEOTIDE SEQUENCE [LARGE SCALE GENOMIC DNA]</scope>
    <source>
        <strain evidence="10">DSM 8239</strain>
    </source>
</reference>
<dbReference type="Pfam" id="PF00528">
    <property type="entry name" value="BPD_transp_1"/>
    <property type="match status" value="1"/>
</dbReference>
<evidence type="ECO:0000313" key="9">
    <source>
        <dbReference type="EMBL" id="KNZ43380.1"/>
    </source>
</evidence>
<dbReference type="AlphaFoldDB" id="A0A0L6U6H7"/>
<comment type="caution">
    <text evidence="9">The sequence shown here is derived from an EMBL/GenBank/DDBJ whole genome shotgun (WGS) entry which is preliminary data.</text>
</comment>
<evidence type="ECO:0000256" key="7">
    <source>
        <dbReference type="RuleBase" id="RU363032"/>
    </source>
</evidence>
<evidence type="ECO:0000256" key="4">
    <source>
        <dbReference type="ARBA" id="ARBA00022692"/>
    </source>
</evidence>
<evidence type="ECO:0000256" key="3">
    <source>
        <dbReference type="ARBA" id="ARBA00022475"/>
    </source>
</evidence>
<accession>A0A0L6U6H7</accession>
<comment type="subcellular location">
    <subcellularLocation>
        <location evidence="1 7">Cell membrane</location>
        <topology evidence="1 7">Multi-pass membrane protein</topology>
    </subcellularLocation>
</comment>
<evidence type="ECO:0000256" key="2">
    <source>
        <dbReference type="ARBA" id="ARBA00022448"/>
    </source>
</evidence>
<dbReference type="InterPro" id="IPR000515">
    <property type="entry name" value="MetI-like"/>
</dbReference>
<dbReference type="CDD" id="cd06261">
    <property type="entry name" value="TM_PBP2"/>
    <property type="match status" value="1"/>
</dbReference>
<keyword evidence="6 7" id="KW-0472">Membrane</keyword>
<dbReference type="STRING" id="52689.AKG39_01385"/>
<protein>
    <submittedName>
        <fullName evidence="9">Taurine ABC transporter permease</fullName>
    </submittedName>
</protein>
<dbReference type="EMBL" id="LGYO01000004">
    <property type="protein sequence ID" value="KNZ43380.1"/>
    <property type="molecule type" value="Genomic_DNA"/>
</dbReference>
<evidence type="ECO:0000313" key="10">
    <source>
        <dbReference type="Proteomes" id="UP000036873"/>
    </source>
</evidence>
<proteinExistence type="inferred from homology"/>
<dbReference type="PANTHER" id="PTHR30151">
    <property type="entry name" value="ALKANE SULFONATE ABC TRANSPORTER-RELATED, MEMBRANE SUBUNIT"/>
    <property type="match status" value="1"/>
</dbReference>
<organism evidence="9 10">
    <name type="scientific">Acetobacterium bakii</name>
    <dbReference type="NCBI Taxonomy" id="52689"/>
    <lineage>
        <taxon>Bacteria</taxon>
        <taxon>Bacillati</taxon>
        <taxon>Bacillota</taxon>
        <taxon>Clostridia</taxon>
        <taxon>Eubacteriales</taxon>
        <taxon>Eubacteriaceae</taxon>
        <taxon>Acetobacterium</taxon>
    </lineage>
</organism>
<dbReference type="SUPFAM" id="SSF161098">
    <property type="entry name" value="MetI-like"/>
    <property type="match status" value="1"/>
</dbReference>
<dbReference type="RefSeq" id="WP_050738568.1">
    <property type="nucleotide sequence ID" value="NZ_LGYO01000004.1"/>
</dbReference>
<dbReference type="FunFam" id="1.10.3720.10:FF:000003">
    <property type="entry name" value="Aliphatic sulfonate ABC transporter permease"/>
    <property type="match status" value="1"/>
</dbReference>
<keyword evidence="2 7" id="KW-0813">Transport</keyword>
<name>A0A0L6U6H7_9FIRM</name>
<feature type="transmembrane region" description="Helical" evidence="7">
    <location>
        <begin position="134"/>
        <end position="153"/>
    </location>
</feature>
<dbReference type="Gene3D" id="1.10.3720.10">
    <property type="entry name" value="MetI-like"/>
    <property type="match status" value="1"/>
</dbReference>
<feature type="domain" description="ABC transmembrane type-1" evidence="8">
    <location>
        <begin position="67"/>
        <end position="247"/>
    </location>
</feature>
<dbReference type="PROSITE" id="PS50928">
    <property type="entry name" value="ABC_TM1"/>
    <property type="match status" value="1"/>
</dbReference>
<keyword evidence="4 7" id="KW-0812">Transmembrane</keyword>
<dbReference type="GO" id="GO:0010438">
    <property type="term" value="P:cellular response to sulfur starvation"/>
    <property type="evidence" value="ECO:0007669"/>
    <property type="project" value="TreeGrafter"/>
</dbReference>
<feature type="transmembrane region" description="Helical" evidence="7">
    <location>
        <begin position="74"/>
        <end position="95"/>
    </location>
</feature>
<feature type="transmembrane region" description="Helical" evidence="7">
    <location>
        <begin position="12"/>
        <end position="29"/>
    </location>
</feature>
<feature type="transmembrane region" description="Helical" evidence="7">
    <location>
        <begin position="107"/>
        <end position="127"/>
    </location>
</feature>
<keyword evidence="5 7" id="KW-1133">Transmembrane helix</keyword>
<dbReference type="PANTHER" id="PTHR30151:SF25">
    <property type="entry name" value="TAURINE TRANSPORT SYSTEM PERMEASE PROTEIN TAUC"/>
    <property type="match status" value="1"/>
</dbReference>
<dbReference type="OrthoDB" id="9796361at2"/>
<dbReference type="Proteomes" id="UP000036873">
    <property type="component" value="Unassembled WGS sequence"/>
</dbReference>
<evidence type="ECO:0000256" key="1">
    <source>
        <dbReference type="ARBA" id="ARBA00004651"/>
    </source>
</evidence>
<feature type="transmembrane region" description="Helical" evidence="7">
    <location>
        <begin position="197"/>
        <end position="218"/>
    </location>
</feature>
<comment type="similarity">
    <text evidence="7">Belongs to the binding-protein-dependent transport system permease family.</text>
</comment>
<dbReference type="GO" id="GO:0042918">
    <property type="term" value="P:alkanesulfonate transmembrane transport"/>
    <property type="evidence" value="ECO:0007669"/>
    <property type="project" value="UniProtKB-ARBA"/>
</dbReference>
<evidence type="ECO:0000256" key="5">
    <source>
        <dbReference type="ARBA" id="ARBA00022989"/>
    </source>
</evidence>
<evidence type="ECO:0000256" key="6">
    <source>
        <dbReference type="ARBA" id="ARBA00023136"/>
    </source>
</evidence>
<dbReference type="PATRIC" id="fig|52689.4.peg.2342"/>
<sequence>MQNKKKNSSTNRLLTIGTWLAILIVWFTITKLGLVSPLVVPSPGAVFQTFLSILENGYNGRSLWAHLGISFYRLFVASLLAIVTAIPLGLLSGYFEKVRAIVDSIVQFYRPLPPLAYYVVLILWLGIDESSKITLLYLAAFAPIYVACVSAVTNINQDYILSAKSLGANERDVFFNVVFPASLPDIFTSIRTAIGMAYTTLVSAEMVAASSGIGWMVIDASRYLKSSVIFVGIIIMGITGVLIDLGLRALENKIVYWKGYQ</sequence>
<evidence type="ECO:0000259" key="8">
    <source>
        <dbReference type="PROSITE" id="PS50928"/>
    </source>
</evidence>
<gene>
    <name evidence="9" type="ORF">AKG39_01385</name>
</gene>
<keyword evidence="10" id="KW-1185">Reference proteome</keyword>